<evidence type="ECO:0000313" key="1">
    <source>
        <dbReference type="EMBL" id="JAD69486.1"/>
    </source>
</evidence>
<protein>
    <submittedName>
        <fullName evidence="1">Uncharacterized protein</fullName>
    </submittedName>
</protein>
<accession>A0A0A9C1P6</accession>
<reference evidence="1" key="2">
    <citation type="journal article" date="2015" name="Data Brief">
        <title>Shoot transcriptome of the giant reed, Arundo donax.</title>
        <authorList>
            <person name="Barrero R.A."/>
            <person name="Guerrero F.D."/>
            <person name="Moolhuijzen P."/>
            <person name="Goolsby J.A."/>
            <person name="Tidwell J."/>
            <person name="Bellgard S.E."/>
            <person name="Bellgard M.I."/>
        </authorList>
    </citation>
    <scope>NUCLEOTIDE SEQUENCE</scope>
    <source>
        <tissue evidence="1">Shoot tissue taken approximately 20 cm above the soil surface</tissue>
    </source>
</reference>
<organism evidence="1">
    <name type="scientific">Arundo donax</name>
    <name type="common">Giant reed</name>
    <name type="synonym">Donax arundinaceus</name>
    <dbReference type="NCBI Taxonomy" id="35708"/>
    <lineage>
        <taxon>Eukaryota</taxon>
        <taxon>Viridiplantae</taxon>
        <taxon>Streptophyta</taxon>
        <taxon>Embryophyta</taxon>
        <taxon>Tracheophyta</taxon>
        <taxon>Spermatophyta</taxon>
        <taxon>Magnoliopsida</taxon>
        <taxon>Liliopsida</taxon>
        <taxon>Poales</taxon>
        <taxon>Poaceae</taxon>
        <taxon>PACMAD clade</taxon>
        <taxon>Arundinoideae</taxon>
        <taxon>Arundineae</taxon>
        <taxon>Arundo</taxon>
    </lineage>
</organism>
<sequence length="39" mass="4487">MLHFSSEGERYGESNIHFIKRGSCLSHLFHVSEMRPIGP</sequence>
<dbReference type="EMBL" id="GBRH01228409">
    <property type="protein sequence ID" value="JAD69486.1"/>
    <property type="molecule type" value="Transcribed_RNA"/>
</dbReference>
<name>A0A0A9C1P6_ARUDO</name>
<reference evidence="1" key="1">
    <citation type="submission" date="2014-09" db="EMBL/GenBank/DDBJ databases">
        <authorList>
            <person name="Magalhaes I.L.F."/>
            <person name="Oliveira U."/>
            <person name="Santos F.R."/>
            <person name="Vidigal T.H.D.A."/>
            <person name="Brescovit A.D."/>
            <person name="Santos A.J."/>
        </authorList>
    </citation>
    <scope>NUCLEOTIDE SEQUENCE</scope>
    <source>
        <tissue evidence="1">Shoot tissue taken approximately 20 cm above the soil surface</tissue>
    </source>
</reference>
<proteinExistence type="predicted"/>
<dbReference type="AlphaFoldDB" id="A0A0A9C1P6"/>